<comment type="function">
    <text evidence="1 6">Required for the transposition of the insertion element.</text>
</comment>
<name>A0ABS4W6D3_9PSEU</name>
<feature type="compositionally biased region" description="Basic and acidic residues" evidence="7">
    <location>
        <begin position="59"/>
        <end position="77"/>
    </location>
</feature>
<dbReference type="Pfam" id="PF00872">
    <property type="entry name" value="Transposase_mut"/>
    <property type="match status" value="1"/>
</dbReference>
<gene>
    <name evidence="8" type="ORF">JOF36_005966</name>
    <name evidence="9" type="ORF">JOF36_007537</name>
</gene>
<evidence type="ECO:0000256" key="4">
    <source>
        <dbReference type="ARBA" id="ARBA00023125"/>
    </source>
</evidence>
<evidence type="ECO:0000256" key="2">
    <source>
        <dbReference type="ARBA" id="ARBA00010961"/>
    </source>
</evidence>
<feature type="compositionally biased region" description="Low complexity" evidence="7">
    <location>
        <begin position="1"/>
        <end position="14"/>
    </location>
</feature>
<dbReference type="PANTHER" id="PTHR33217">
    <property type="entry name" value="TRANSPOSASE FOR INSERTION SEQUENCE ELEMENT IS1081"/>
    <property type="match status" value="1"/>
</dbReference>
<evidence type="ECO:0000313" key="10">
    <source>
        <dbReference type="Proteomes" id="UP001519295"/>
    </source>
</evidence>
<comment type="caution">
    <text evidence="9">The sequence shown here is derived from an EMBL/GenBank/DDBJ whole genome shotgun (WGS) entry which is preliminary data.</text>
</comment>
<dbReference type="EMBL" id="JAGINU010000001">
    <property type="protein sequence ID" value="MBP2370270.1"/>
    <property type="molecule type" value="Genomic_DNA"/>
</dbReference>
<keyword evidence="6" id="KW-0814">Transposable element</keyword>
<proteinExistence type="inferred from homology"/>
<dbReference type="PANTHER" id="PTHR33217:SF8">
    <property type="entry name" value="MUTATOR FAMILY TRANSPOSASE"/>
    <property type="match status" value="1"/>
</dbReference>
<evidence type="ECO:0000256" key="5">
    <source>
        <dbReference type="ARBA" id="ARBA00023172"/>
    </source>
</evidence>
<organism evidence="9 10">
    <name type="scientific">Pseudonocardia parietis</name>
    <dbReference type="NCBI Taxonomy" id="570936"/>
    <lineage>
        <taxon>Bacteria</taxon>
        <taxon>Bacillati</taxon>
        <taxon>Actinomycetota</taxon>
        <taxon>Actinomycetes</taxon>
        <taxon>Pseudonocardiales</taxon>
        <taxon>Pseudonocardiaceae</taxon>
        <taxon>Pseudonocardia</taxon>
    </lineage>
</organism>
<evidence type="ECO:0000313" key="9">
    <source>
        <dbReference type="EMBL" id="MBP2371764.1"/>
    </source>
</evidence>
<keyword evidence="3 6" id="KW-0815">Transposition</keyword>
<evidence type="ECO:0000256" key="3">
    <source>
        <dbReference type="ARBA" id="ARBA00022578"/>
    </source>
</evidence>
<evidence type="ECO:0000256" key="7">
    <source>
        <dbReference type="SAM" id="MobiDB-lite"/>
    </source>
</evidence>
<dbReference type="InterPro" id="IPR001207">
    <property type="entry name" value="Transposase_mutator"/>
</dbReference>
<reference evidence="9 10" key="1">
    <citation type="submission" date="2021-03" db="EMBL/GenBank/DDBJ databases">
        <title>Sequencing the genomes of 1000 actinobacteria strains.</title>
        <authorList>
            <person name="Klenk H.-P."/>
        </authorList>
    </citation>
    <scope>NUCLEOTIDE SEQUENCE [LARGE SCALE GENOMIC DNA]</scope>
    <source>
        <strain evidence="9 10">DSM 45256</strain>
    </source>
</reference>
<protein>
    <recommendedName>
        <fullName evidence="6">Mutator family transposase</fullName>
    </recommendedName>
</protein>
<keyword evidence="5 6" id="KW-0233">DNA recombination</keyword>
<feature type="region of interest" description="Disordered" evidence="7">
    <location>
        <begin position="1"/>
        <end position="27"/>
    </location>
</feature>
<sequence length="427" mass="47743">MSASTTGSNTSGRRSSPEQEAAATMVAQARERGLDLTGPDGLLKVFTKNVLETSLNEEMTEHLGHEKNQADAERESANIRNGTRQKTILSDAVGEVPIEVPRDRDATFDPVIVKKRQRRLGNVDEVVLSLYAKGLTTGEISAHFADIYGASMSKETISRITDKVIEEMEEWQNRPLDAVYAAVFIDAVHVKVRDGQVANRPVYAAIGVTLDGRRDVLGLWMGTGGEGAKYWMSVLLDLKNRGVRDTFFLVCDGLKGIPEVVANVWPQAIVQTCVIHLLRNSFRLVSRKHSDALKKDLKPIYTAPNADAAKNALDELEDKWGARYGAMIRLWRNAWDEFIPFLDYDVEIRTVICSTNAIESLNARYRRAVRARGHFPSEQAALKCLYLVTRSLDPTGTGRTRWTMRWKPALNAFAITFSDRWPAAETY</sequence>
<dbReference type="EMBL" id="JAGINU010000004">
    <property type="protein sequence ID" value="MBP2371764.1"/>
    <property type="molecule type" value="Genomic_DNA"/>
</dbReference>
<dbReference type="NCBIfam" id="NF033543">
    <property type="entry name" value="transpos_IS256"/>
    <property type="match status" value="1"/>
</dbReference>
<dbReference type="PROSITE" id="PS01007">
    <property type="entry name" value="TRANSPOSASE_MUTATOR"/>
    <property type="match status" value="1"/>
</dbReference>
<keyword evidence="4 6" id="KW-0238">DNA-binding</keyword>
<comment type="similarity">
    <text evidence="2 6">Belongs to the transposase mutator family.</text>
</comment>
<accession>A0ABS4W6D3</accession>
<evidence type="ECO:0000256" key="6">
    <source>
        <dbReference type="RuleBase" id="RU365089"/>
    </source>
</evidence>
<keyword evidence="10" id="KW-1185">Reference proteome</keyword>
<evidence type="ECO:0000256" key="1">
    <source>
        <dbReference type="ARBA" id="ARBA00002190"/>
    </source>
</evidence>
<dbReference type="Proteomes" id="UP001519295">
    <property type="component" value="Unassembled WGS sequence"/>
</dbReference>
<evidence type="ECO:0000313" key="8">
    <source>
        <dbReference type="EMBL" id="MBP2370270.1"/>
    </source>
</evidence>
<feature type="region of interest" description="Disordered" evidence="7">
    <location>
        <begin position="58"/>
        <end position="78"/>
    </location>
</feature>